<protein>
    <submittedName>
        <fullName evidence="1">Pentapeptide repeat-containing protein</fullName>
    </submittedName>
</protein>
<dbReference type="SUPFAM" id="SSF141571">
    <property type="entry name" value="Pentapeptide repeat-like"/>
    <property type="match status" value="1"/>
</dbReference>
<evidence type="ECO:0000313" key="1">
    <source>
        <dbReference type="EMBL" id="MFD2762367.1"/>
    </source>
</evidence>
<sequence length="214" mass="24052">MAKKQRHIQKPDLPEQLEKMTLNELTDEDFCEMGSIQETASSPVQAERVRFDQMHFQNVRLNDAALPFSHWLDVLFENCDLSGARLQGARFNRVEFRNCKLAGADLDRAIMQDVTWTGCEAPYLLCNESELRDVYFDHCLIKGANFIHASADHLQLGTSDIDDVQFSGTSLANVDLSRCTFTQIHLNEADLRGSVIAPEQAAGFIGLFGINVKD</sequence>
<dbReference type="Gene3D" id="2.160.20.80">
    <property type="entry name" value="E3 ubiquitin-protein ligase SopA"/>
    <property type="match status" value="1"/>
</dbReference>
<dbReference type="InterPro" id="IPR001646">
    <property type="entry name" value="5peptide_repeat"/>
</dbReference>
<dbReference type="EMBL" id="JBHUNA010000041">
    <property type="protein sequence ID" value="MFD2762367.1"/>
    <property type="molecule type" value="Genomic_DNA"/>
</dbReference>
<dbReference type="Proteomes" id="UP001597502">
    <property type="component" value="Unassembled WGS sequence"/>
</dbReference>
<dbReference type="InterPro" id="IPR051082">
    <property type="entry name" value="Pentapeptide-BTB/POZ_domain"/>
</dbReference>
<evidence type="ECO:0000313" key="2">
    <source>
        <dbReference type="Proteomes" id="UP001597502"/>
    </source>
</evidence>
<name>A0ABW5VCJ7_9BACI</name>
<proteinExistence type="predicted"/>
<dbReference type="PANTHER" id="PTHR14136">
    <property type="entry name" value="BTB_POZ DOMAIN-CONTAINING PROTEIN KCTD9"/>
    <property type="match status" value="1"/>
</dbReference>
<organism evidence="1 2">
    <name type="scientific">Lentibacillus juripiscarius</name>
    <dbReference type="NCBI Taxonomy" id="257446"/>
    <lineage>
        <taxon>Bacteria</taxon>
        <taxon>Bacillati</taxon>
        <taxon>Bacillota</taxon>
        <taxon>Bacilli</taxon>
        <taxon>Bacillales</taxon>
        <taxon>Bacillaceae</taxon>
        <taxon>Lentibacillus</taxon>
    </lineage>
</organism>
<dbReference type="RefSeq" id="WP_382395800.1">
    <property type="nucleotide sequence ID" value="NZ_JBHUNA010000041.1"/>
</dbReference>
<keyword evidence="2" id="KW-1185">Reference proteome</keyword>
<dbReference type="Pfam" id="PF13599">
    <property type="entry name" value="Pentapeptide_4"/>
    <property type="match status" value="1"/>
</dbReference>
<dbReference type="PANTHER" id="PTHR14136:SF17">
    <property type="entry name" value="BTB_POZ DOMAIN-CONTAINING PROTEIN KCTD9"/>
    <property type="match status" value="1"/>
</dbReference>
<reference evidence="2" key="1">
    <citation type="journal article" date="2019" name="Int. J. Syst. Evol. Microbiol.">
        <title>The Global Catalogue of Microorganisms (GCM) 10K type strain sequencing project: providing services to taxonomists for standard genome sequencing and annotation.</title>
        <authorList>
            <consortium name="The Broad Institute Genomics Platform"/>
            <consortium name="The Broad Institute Genome Sequencing Center for Infectious Disease"/>
            <person name="Wu L."/>
            <person name="Ma J."/>
        </authorList>
    </citation>
    <scope>NUCLEOTIDE SEQUENCE [LARGE SCALE GENOMIC DNA]</scope>
    <source>
        <strain evidence="2">TISTR 1535</strain>
    </source>
</reference>
<accession>A0ABW5VCJ7</accession>
<gene>
    <name evidence="1" type="ORF">ACFSUO_15520</name>
</gene>
<comment type="caution">
    <text evidence="1">The sequence shown here is derived from an EMBL/GenBank/DDBJ whole genome shotgun (WGS) entry which is preliminary data.</text>
</comment>